<dbReference type="OrthoDB" id="5819285at2759"/>
<name>A0A8S1HTN2_9PELO</name>
<sequence>MYRIDNSNDVDTNHVELQNVITGATTLRLRYVQRNGSVTFSPGHRRQRENTQTREVRFPSSQLTSDSFVRIDSWHQDRVAHHSRFEALCCGWRTWSRRRQLILASVVVLLLILIASAMVVLILLLVRNNGGGNNYHNNVLSTSTPSPRSPTSAPPSPFLQCFVTQTRSSFHNLSMNLTSLNPEVRDYEFEGTLIGFSMENKTVAIYSNNTFQLEENLKVDTMGCQVCQLLSTTINCCSSCPNLENTTTLCSINGTFFQTSNQVVELEVTENGRSLFLTTFSGREPCTLQSYLVNSTTSLVMAGPTRICPNVTDIRLITATTLYIEGNVEGLDQRMVILDGQGQQHIYDNQLNETLVHYNLLNQTALTMRSTLLGEHLLVAIITNSSFYVTRQNIYSGCVTTLAGQQQKFSYDGDLRGGDWIQDQLYLWLVEPE</sequence>
<organism evidence="2 3">
    <name type="scientific">Caenorhabditis auriculariae</name>
    <dbReference type="NCBI Taxonomy" id="2777116"/>
    <lineage>
        <taxon>Eukaryota</taxon>
        <taxon>Metazoa</taxon>
        <taxon>Ecdysozoa</taxon>
        <taxon>Nematoda</taxon>
        <taxon>Chromadorea</taxon>
        <taxon>Rhabditida</taxon>
        <taxon>Rhabditina</taxon>
        <taxon>Rhabditomorpha</taxon>
        <taxon>Rhabditoidea</taxon>
        <taxon>Rhabditidae</taxon>
        <taxon>Peloderinae</taxon>
        <taxon>Caenorhabditis</taxon>
    </lineage>
</organism>
<feature type="transmembrane region" description="Helical" evidence="1">
    <location>
        <begin position="101"/>
        <end position="126"/>
    </location>
</feature>
<accession>A0A8S1HTN2</accession>
<evidence type="ECO:0000256" key="1">
    <source>
        <dbReference type="SAM" id="Phobius"/>
    </source>
</evidence>
<keyword evidence="1" id="KW-0472">Membrane</keyword>
<dbReference type="Proteomes" id="UP000835052">
    <property type="component" value="Unassembled WGS sequence"/>
</dbReference>
<reference evidence="2" key="1">
    <citation type="submission" date="2020-10" db="EMBL/GenBank/DDBJ databases">
        <authorList>
            <person name="Kikuchi T."/>
        </authorList>
    </citation>
    <scope>NUCLEOTIDE SEQUENCE</scope>
    <source>
        <strain evidence="2">NKZ352</strain>
    </source>
</reference>
<comment type="caution">
    <text evidence="2">The sequence shown here is derived from an EMBL/GenBank/DDBJ whole genome shotgun (WGS) entry which is preliminary data.</text>
</comment>
<proteinExistence type="predicted"/>
<evidence type="ECO:0000313" key="3">
    <source>
        <dbReference type="Proteomes" id="UP000835052"/>
    </source>
</evidence>
<gene>
    <name evidence="2" type="ORF">CAUJ_LOCUS14626</name>
</gene>
<dbReference type="EMBL" id="CAJGYM010000136">
    <property type="protein sequence ID" value="CAD6198720.1"/>
    <property type="molecule type" value="Genomic_DNA"/>
</dbReference>
<keyword evidence="1" id="KW-1133">Transmembrane helix</keyword>
<protein>
    <submittedName>
        <fullName evidence="2">Uncharacterized protein</fullName>
    </submittedName>
</protein>
<dbReference type="AlphaFoldDB" id="A0A8S1HTN2"/>
<keyword evidence="1" id="KW-0812">Transmembrane</keyword>
<evidence type="ECO:0000313" key="2">
    <source>
        <dbReference type="EMBL" id="CAD6198720.1"/>
    </source>
</evidence>
<keyword evidence="3" id="KW-1185">Reference proteome</keyword>